<dbReference type="Gene3D" id="3.40.50.1000">
    <property type="entry name" value="HAD superfamily/HAD-like"/>
    <property type="match status" value="1"/>
</dbReference>
<dbReference type="InterPro" id="IPR018097">
    <property type="entry name" value="EGF_Ca-bd_CS"/>
</dbReference>
<dbReference type="InterPro" id="IPR049883">
    <property type="entry name" value="NOTCH1_EGF-like"/>
</dbReference>
<evidence type="ECO:0000256" key="7">
    <source>
        <dbReference type="ARBA" id="ARBA00022900"/>
    </source>
</evidence>
<keyword evidence="9" id="KW-0486">Methionine biosynthesis</keyword>
<feature type="domain" description="EGF-like" evidence="13">
    <location>
        <begin position="786"/>
        <end position="825"/>
    </location>
</feature>
<feature type="domain" description="BPTI/Kunitz inhibitor" evidence="14">
    <location>
        <begin position="316"/>
        <end position="369"/>
    </location>
</feature>
<reference evidence="16" key="1">
    <citation type="submission" date="2024-02" db="UniProtKB">
        <authorList>
            <consortium name="WormBaseParasite"/>
        </authorList>
    </citation>
    <scope>IDENTIFICATION</scope>
</reference>
<keyword evidence="3" id="KW-0646">Protease inhibitor</keyword>
<keyword evidence="12" id="KW-0472">Membrane</keyword>
<dbReference type="GO" id="GO:0005509">
    <property type="term" value="F:calcium ion binding"/>
    <property type="evidence" value="ECO:0007669"/>
    <property type="project" value="InterPro"/>
</dbReference>
<feature type="domain" description="EGF-like" evidence="13">
    <location>
        <begin position="496"/>
        <end position="536"/>
    </location>
</feature>
<keyword evidence="12" id="KW-1133">Transmembrane helix</keyword>
<dbReference type="GO" id="GO:0000287">
    <property type="term" value="F:magnesium ion binding"/>
    <property type="evidence" value="ECO:0007669"/>
    <property type="project" value="InterPro"/>
</dbReference>
<dbReference type="GO" id="GO:0004867">
    <property type="term" value="F:serine-type endopeptidase inhibitor activity"/>
    <property type="evidence" value="ECO:0007669"/>
    <property type="project" value="UniProtKB-KW"/>
</dbReference>
<evidence type="ECO:0000256" key="1">
    <source>
        <dbReference type="ARBA" id="ARBA00022536"/>
    </source>
</evidence>
<feature type="disulfide bond" evidence="10">
    <location>
        <begin position="815"/>
        <end position="824"/>
    </location>
</feature>
<evidence type="ECO:0000256" key="11">
    <source>
        <dbReference type="SAM" id="MobiDB-lite"/>
    </source>
</evidence>
<feature type="disulfide bond" evidence="10">
    <location>
        <begin position="853"/>
        <end position="862"/>
    </location>
</feature>
<feature type="disulfide bond" evidence="10">
    <location>
        <begin position="753"/>
        <end position="770"/>
    </location>
</feature>
<feature type="domain" description="BPTI/Kunitz inhibitor" evidence="14">
    <location>
        <begin position="542"/>
        <end position="598"/>
    </location>
</feature>
<dbReference type="HAMAP" id="MF_01681">
    <property type="entry name" value="Salvage_MtnC"/>
    <property type="match status" value="1"/>
</dbReference>
<dbReference type="InterPro" id="IPR000742">
    <property type="entry name" value="EGF"/>
</dbReference>
<feature type="disulfide bond" evidence="10">
    <location>
        <begin position="834"/>
        <end position="851"/>
    </location>
</feature>
<keyword evidence="1 10" id="KW-0245">EGF-like domain</keyword>
<accession>A0AAF5DGD2</accession>
<evidence type="ECO:0000259" key="14">
    <source>
        <dbReference type="PROSITE" id="PS50279"/>
    </source>
</evidence>
<evidence type="ECO:0000256" key="9">
    <source>
        <dbReference type="ARBA" id="ARBA00023167"/>
    </source>
</evidence>
<dbReference type="PRINTS" id="PR00413">
    <property type="entry name" value="HADHALOGNASE"/>
</dbReference>
<dbReference type="CDD" id="cd00054">
    <property type="entry name" value="EGF_CA"/>
    <property type="match status" value="3"/>
</dbReference>
<dbReference type="InterPro" id="IPR023214">
    <property type="entry name" value="HAD_sf"/>
</dbReference>
<feature type="domain" description="EGF-like" evidence="13">
    <location>
        <begin position="415"/>
        <end position="456"/>
    </location>
</feature>
<dbReference type="SUPFAM" id="SSF56784">
    <property type="entry name" value="HAD-like"/>
    <property type="match status" value="1"/>
</dbReference>
<dbReference type="WBParaSite" id="TCONS_00012023.p1">
    <property type="protein sequence ID" value="TCONS_00012023.p1"/>
    <property type="gene ID" value="XLOC_007260"/>
</dbReference>
<dbReference type="NCBIfam" id="TIGR01691">
    <property type="entry name" value="enolase-ppase"/>
    <property type="match status" value="1"/>
</dbReference>
<dbReference type="PROSITE" id="PS00010">
    <property type="entry name" value="ASX_HYDROXYL"/>
    <property type="match status" value="2"/>
</dbReference>
<dbReference type="FunFam" id="2.10.25.10:FF:000038">
    <property type="entry name" value="Fibrillin 2"/>
    <property type="match status" value="2"/>
</dbReference>
<keyword evidence="5" id="KW-0677">Repeat</keyword>
<evidence type="ECO:0000256" key="8">
    <source>
        <dbReference type="ARBA" id="ARBA00023157"/>
    </source>
</evidence>
<comment type="caution">
    <text evidence="10">Lacks conserved residue(s) required for the propagation of feature annotation.</text>
</comment>
<keyword evidence="4" id="KW-0732">Signal</keyword>
<dbReference type="InterPro" id="IPR020901">
    <property type="entry name" value="Prtase_inh_Kunz-CS"/>
</dbReference>
<keyword evidence="8 10" id="KW-1015">Disulfide bond</keyword>
<evidence type="ECO:0000256" key="5">
    <source>
        <dbReference type="ARBA" id="ARBA00022737"/>
    </source>
</evidence>
<dbReference type="PROSITE" id="PS00022">
    <property type="entry name" value="EGF_1"/>
    <property type="match status" value="2"/>
</dbReference>
<dbReference type="SMART" id="SM00131">
    <property type="entry name" value="KU"/>
    <property type="match status" value="4"/>
</dbReference>
<organism evidence="15 16">
    <name type="scientific">Strongyloides stercoralis</name>
    <name type="common">Threadworm</name>
    <dbReference type="NCBI Taxonomy" id="6248"/>
    <lineage>
        <taxon>Eukaryota</taxon>
        <taxon>Metazoa</taxon>
        <taxon>Ecdysozoa</taxon>
        <taxon>Nematoda</taxon>
        <taxon>Chromadorea</taxon>
        <taxon>Rhabditida</taxon>
        <taxon>Tylenchina</taxon>
        <taxon>Panagrolaimomorpha</taxon>
        <taxon>Strongyloidoidea</taxon>
        <taxon>Strongyloididae</taxon>
        <taxon>Strongyloides</taxon>
    </lineage>
</organism>
<evidence type="ECO:0000256" key="3">
    <source>
        <dbReference type="ARBA" id="ARBA00022690"/>
    </source>
</evidence>
<feature type="region of interest" description="Disordered" evidence="11">
    <location>
        <begin position="904"/>
        <end position="939"/>
    </location>
</feature>
<feature type="domain" description="BPTI/Kunitz inhibitor" evidence="14">
    <location>
        <begin position="252"/>
        <end position="302"/>
    </location>
</feature>
<keyword evidence="12" id="KW-0812">Transmembrane</keyword>
<dbReference type="SFLD" id="SFLDG01129">
    <property type="entry name" value="C1.5:_HAD__Beta-PGM__Phosphata"/>
    <property type="match status" value="1"/>
</dbReference>
<evidence type="ECO:0000256" key="12">
    <source>
        <dbReference type="SAM" id="Phobius"/>
    </source>
</evidence>
<evidence type="ECO:0000256" key="10">
    <source>
        <dbReference type="PROSITE-ProRule" id="PRU00076"/>
    </source>
</evidence>
<dbReference type="InterPro" id="IPR006439">
    <property type="entry name" value="HAD-SF_hydro_IA"/>
</dbReference>
<dbReference type="Pfam" id="PF12947">
    <property type="entry name" value="EGF_3"/>
    <property type="match status" value="1"/>
</dbReference>
<dbReference type="PANTHER" id="PTHR20371">
    <property type="entry name" value="ENOLASE-PHOSPHATASE E1"/>
    <property type="match status" value="1"/>
</dbReference>
<keyword evidence="7" id="KW-0722">Serine protease inhibitor</keyword>
<dbReference type="GO" id="GO:0019509">
    <property type="term" value="P:L-methionine salvage from methylthioadenosine"/>
    <property type="evidence" value="ECO:0007669"/>
    <property type="project" value="InterPro"/>
</dbReference>
<protein>
    <submittedName>
        <fullName evidence="16">Enolase-phosphatase E1</fullName>
    </submittedName>
</protein>
<dbReference type="CDD" id="cd00109">
    <property type="entry name" value="Kunitz-type"/>
    <property type="match status" value="2"/>
</dbReference>
<dbReference type="CDD" id="cd01629">
    <property type="entry name" value="HAD_EP"/>
    <property type="match status" value="1"/>
</dbReference>
<dbReference type="SUPFAM" id="SSF57196">
    <property type="entry name" value="EGF/Laminin"/>
    <property type="match status" value="5"/>
</dbReference>
<dbReference type="InterPro" id="IPR023943">
    <property type="entry name" value="Enolase-ppase_E1"/>
</dbReference>
<feature type="disulfide bond" evidence="10">
    <location>
        <begin position="772"/>
        <end position="781"/>
    </location>
</feature>
<dbReference type="InterPro" id="IPR036412">
    <property type="entry name" value="HAD-like_sf"/>
</dbReference>
<dbReference type="Proteomes" id="UP000035681">
    <property type="component" value="Unplaced"/>
</dbReference>
<evidence type="ECO:0000256" key="6">
    <source>
        <dbReference type="ARBA" id="ARBA00022801"/>
    </source>
</evidence>
<dbReference type="FunFam" id="2.10.25.10:FF:000118">
    <property type="entry name" value="protein delta homolog 2"/>
    <property type="match status" value="1"/>
</dbReference>
<dbReference type="FunFam" id="3.40.50.1000:FF:000079">
    <property type="entry name" value="Enolase-phosphatase E1"/>
    <property type="match status" value="1"/>
</dbReference>
<dbReference type="InterPro" id="IPR001881">
    <property type="entry name" value="EGF-like_Ca-bd_dom"/>
</dbReference>
<dbReference type="PROSITE" id="PS50279">
    <property type="entry name" value="BPTI_KUNITZ_2"/>
    <property type="match status" value="4"/>
</dbReference>
<dbReference type="PROSITE" id="PS50026">
    <property type="entry name" value="EGF_3"/>
    <property type="match status" value="5"/>
</dbReference>
<dbReference type="PANTHER" id="PTHR20371:SF1">
    <property type="entry name" value="ENOLASE-PHOSPHATASE E1"/>
    <property type="match status" value="1"/>
</dbReference>
<evidence type="ECO:0000256" key="4">
    <source>
        <dbReference type="ARBA" id="ARBA00022729"/>
    </source>
</evidence>
<evidence type="ECO:0000313" key="15">
    <source>
        <dbReference type="Proteomes" id="UP000035681"/>
    </source>
</evidence>
<dbReference type="SMART" id="SM00181">
    <property type="entry name" value="EGF"/>
    <property type="match status" value="7"/>
</dbReference>
<evidence type="ECO:0000256" key="2">
    <source>
        <dbReference type="ARBA" id="ARBA00022605"/>
    </source>
</evidence>
<evidence type="ECO:0000259" key="13">
    <source>
        <dbReference type="PROSITE" id="PS50026"/>
    </source>
</evidence>
<dbReference type="SUPFAM" id="SSF57362">
    <property type="entry name" value="BPTI-like"/>
    <property type="match status" value="4"/>
</dbReference>
<dbReference type="PRINTS" id="PR00759">
    <property type="entry name" value="BASICPTASE"/>
</dbReference>
<keyword evidence="15" id="KW-1185">Reference proteome</keyword>
<dbReference type="InterPro" id="IPR036880">
    <property type="entry name" value="Kunitz_BPTI_sf"/>
</dbReference>
<dbReference type="PROSITE" id="PS01187">
    <property type="entry name" value="EGF_CA"/>
    <property type="match status" value="2"/>
</dbReference>
<dbReference type="SFLD" id="SFLDG01133">
    <property type="entry name" value="C1.5.4:_Enolase-phosphatase_Li"/>
    <property type="match status" value="1"/>
</dbReference>
<dbReference type="Pfam" id="PF00008">
    <property type="entry name" value="EGF"/>
    <property type="match status" value="2"/>
</dbReference>
<name>A0AAF5DGD2_STRER</name>
<evidence type="ECO:0000313" key="16">
    <source>
        <dbReference type="WBParaSite" id="TCONS_00012023.p1"/>
    </source>
</evidence>
<dbReference type="SFLD" id="SFLDF00044">
    <property type="entry name" value="enolase-phosphatase"/>
    <property type="match status" value="1"/>
</dbReference>
<dbReference type="FunFam" id="4.10.410.10:FF:000020">
    <property type="entry name" value="Collagen, type VI, alpha 3"/>
    <property type="match status" value="1"/>
</dbReference>
<feature type="domain" description="BPTI/Kunitz inhibitor" evidence="14">
    <location>
        <begin position="610"/>
        <end position="666"/>
    </location>
</feature>
<dbReference type="InterPro" id="IPR002223">
    <property type="entry name" value="Kunitz_BPTI"/>
</dbReference>
<feature type="domain" description="EGF-like" evidence="13">
    <location>
        <begin position="826"/>
        <end position="863"/>
    </location>
</feature>
<feature type="transmembrane region" description="Helical" evidence="12">
    <location>
        <begin position="950"/>
        <end position="973"/>
    </location>
</feature>
<dbReference type="Gene3D" id="1.10.720.60">
    <property type="match status" value="1"/>
</dbReference>
<dbReference type="AlphaFoldDB" id="A0AAF5DGD2"/>
<dbReference type="SFLD" id="SFLDS00003">
    <property type="entry name" value="Haloacid_Dehalogenase"/>
    <property type="match status" value="1"/>
</dbReference>
<dbReference type="Pfam" id="PF00014">
    <property type="entry name" value="Kunitz_BPTI"/>
    <property type="match status" value="4"/>
</dbReference>
<dbReference type="PROSITE" id="PS00280">
    <property type="entry name" value="BPTI_KUNITZ_1"/>
    <property type="match status" value="1"/>
</dbReference>
<keyword evidence="2" id="KW-0028">Amino-acid biosynthesis</keyword>
<dbReference type="PROSITE" id="PS01186">
    <property type="entry name" value="EGF_2"/>
    <property type="match status" value="3"/>
</dbReference>
<dbReference type="Gene3D" id="4.10.410.10">
    <property type="entry name" value="Pancreatic trypsin inhibitor Kunitz domain"/>
    <property type="match status" value="4"/>
</dbReference>
<dbReference type="Pfam" id="PF00702">
    <property type="entry name" value="Hydrolase"/>
    <property type="match status" value="1"/>
</dbReference>
<dbReference type="Gene3D" id="2.10.25.10">
    <property type="entry name" value="Laminin"/>
    <property type="match status" value="5"/>
</dbReference>
<dbReference type="SMART" id="SM00179">
    <property type="entry name" value="EGF_CA"/>
    <property type="match status" value="3"/>
</dbReference>
<feature type="domain" description="EGF-like" evidence="13">
    <location>
        <begin position="743"/>
        <end position="782"/>
    </location>
</feature>
<proteinExistence type="inferred from homology"/>
<dbReference type="Pfam" id="PF07645">
    <property type="entry name" value="EGF_CA"/>
    <property type="match status" value="1"/>
</dbReference>
<dbReference type="GO" id="GO:0043874">
    <property type="term" value="F:acireductone synthase activity"/>
    <property type="evidence" value="ECO:0007669"/>
    <property type="project" value="InterPro"/>
</dbReference>
<sequence>KHLLNQNMFKAIVTDIEGTTTSISFVKDVLFPYASNNAKNFLQRHWNNKCFEEVKDKLIKLSNDEGDIDNEIIKDIKNVDDICQNIKRWIHLDKKLTPLKELQGLMWEEAYKNGSIKGHIYDDVFPVLEKLKSKGIKLYVYSSGSVKAQKLIYGFSEKGDLTKLFDGYFDTNIGHKIDTLSYKRIAEAILLHPSDILFLTDVDKEALAASEAGFQVKIVQRPGNAPLSQGVIDKFEFLKEIVFSIDDGTDRCLEPLDSGPCQYYTTKWFYDSKDETCKEFYYGGCLGSRNRFDNKQQCIKQCLYKEHNPASIPDLCLLDYDPGHCHDDRIGQWWYYFNANTGECEKFYYYGCGGNNNKFYSLYQCRKVCGERLAPQISCDKCDVRTSFCKQNTKMNYTCECLPGYEKDIYGNCIDIDECLNGDNNCHVDAWCTNVLGSFSCSCKAGYVGDGKNECTFVGLGKSTDDCSECSKYATCSQGVCQCMKGYQGDGYTCKDVNECYSTPYPCDRNAECKNNNGSFICECLKGYAGNGFYCTQDKRSCLDKFNPDYSKQCGNENWRENYYYDHDSKRCTLFWYDGCKGTSRNIFNDLNTCEEMCEESHVLARSQICWDKFDAVYRNQCLSGNWQQRYYFDHASLTCKLFWYDGCKGKSRNMFEDLLTCQWLCEETPKYKGKVCLEEFDDKYREECNGGDSQNIFQDEATCHAMCEKPAQDDVHLNIVSHKDKHTAEEEIEKINLVENNITNPCDIFNPCQNNGSCLFDYKKQISYCKCTPGFTNENCTDVSEFDPCLTNPCQNGGTCQRTNKTKSSYECLCPKRITGMNCELKPCDPNPCLNNGTCRTTRGSNTFFCDCINNYGGKICDHKIGETKKEEYGKNVKLISSGDIEWVEEIKKQFAKKKTKNNITGPLADEPEKEESTDASHATISGPAAQVGGKNGGELTKSSSTKHYFLNLPILIVFFISLSHILTSSLLTCHC</sequence>
<dbReference type="InterPro" id="IPR024731">
    <property type="entry name" value="NELL2-like_EGF"/>
</dbReference>
<dbReference type="InterPro" id="IPR000152">
    <property type="entry name" value="EGF-type_Asp/Asn_hydroxyl_site"/>
</dbReference>
<keyword evidence="6" id="KW-0378">Hydrolase</keyword>